<evidence type="ECO:0000256" key="3">
    <source>
        <dbReference type="ARBA" id="ARBA00022679"/>
    </source>
</evidence>
<dbReference type="PROSITE" id="PS51873">
    <property type="entry name" value="TRIAD"/>
    <property type="match status" value="1"/>
</dbReference>
<keyword evidence="4" id="KW-0479">Metal-binding</keyword>
<sequence length="503" mass="57414">MSDYSGGSDDGYDFDDDDFPDDDGSDFGSSSAKDKGKKPPYELNYESLSVDSLQAKVLQDIQDLAAVIGSEPPIVSILLRHFRWNKDRLIDRYMESPTEVLKDAGEPVVKAVPRSHAHKRPRLRSNTSEDPACGICFDTPTLEETFQLRCQHRFCTACWEIYVKGKIMDEGQCTIKCMQDGCQTVLDEPSITKLVDQDCHTRYQKLLLESYVAAHPSLRFCPSPGCTETVSCTSVSKSTLLTIVPTVGCAKSHLFCFGCGMDSDHRPIVCQLAAIWLKNAREDAGTSQWIKANTRNCPKCQQNIEKSGGCKHCNYMFCWLCMQKWEVHGYNDSVCNTWKEPPADDSMTEAKRNLDKWLFYFDRFNNHELSANLDEELVERTADKVVEIQEASQLSWIEAKFMDQAVEELTKCRRTLKWSYAMAHFLVSGNKKQMFEDIQADLEKAVEELSQMLEEPIEAETVKSLRQRMIDKTVYVQKRHEILRQDTANGLLEGTWEWTINLE</sequence>
<dbReference type="SMART" id="SM00647">
    <property type="entry name" value="IBR"/>
    <property type="match status" value="2"/>
</dbReference>
<accession>A0A067Q0L4</accession>
<keyword evidence="12" id="KW-1185">Reference proteome</keyword>
<evidence type="ECO:0000256" key="2">
    <source>
        <dbReference type="ARBA" id="ARBA00012251"/>
    </source>
</evidence>
<evidence type="ECO:0000256" key="1">
    <source>
        <dbReference type="ARBA" id="ARBA00001798"/>
    </source>
</evidence>
<feature type="region of interest" description="Disordered" evidence="9">
    <location>
        <begin position="1"/>
        <end position="40"/>
    </location>
</feature>
<comment type="catalytic activity">
    <reaction evidence="1">
        <text>[E2 ubiquitin-conjugating enzyme]-S-ubiquitinyl-L-cysteine + [acceptor protein]-L-lysine = [E2 ubiquitin-conjugating enzyme]-L-cysteine + [acceptor protein]-N(6)-ubiquitinyl-L-lysine.</text>
        <dbReference type="EC" id="2.3.2.31"/>
    </reaction>
</comment>
<dbReference type="InterPro" id="IPR013083">
    <property type="entry name" value="Znf_RING/FYVE/PHD"/>
</dbReference>
<evidence type="ECO:0000256" key="5">
    <source>
        <dbReference type="ARBA" id="ARBA00022737"/>
    </source>
</evidence>
<dbReference type="Pfam" id="PF19422">
    <property type="entry name" value="Ariadne"/>
    <property type="match status" value="1"/>
</dbReference>
<dbReference type="AlphaFoldDB" id="A0A067Q0L4"/>
<dbReference type="Gene3D" id="1.20.120.1750">
    <property type="match status" value="1"/>
</dbReference>
<dbReference type="Pfam" id="PF21235">
    <property type="entry name" value="UBA_ARI1"/>
    <property type="match status" value="1"/>
</dbReference>
<feature type="domain" description="RING-type" evidence="10">
    <location>
        <begin position="129"/>
        <end position="339"/>
    </location>
</feature>
<evidence type="ECO:0000256" key="9">
    <source>
        <dbReference type="SAM" id="MobiDB-lite"/>
    </source>
</evidence>
<dbReference type="CDD" id="cd16773">
    <property type="entry name" value="RING-HC_RBR_TRIAD1"/>
    <property type="match status" value="1"/>
</dbReference>
<dbReference type="Pfam" id="PF01485">
    <property type="entry name" value="IBR"/>
    <property type="match status" value="1"/>
</dbReference>
<organism evidence="11 12">
    <name type="scientific">Jaapia argillacea MUCL 33604</name>
    <dbReference type="NCBI Taxonomy" id="933084"/>
    <lineage>
        <taxon>Eukaryota</taxon>
        <taxon>Fungi</taxon>
        <taxon>Dikarya</taxon>
        <taxon>Basidiomycota</taxon>
        <taxon>Agaricomycotina</taxon>
        <taxon>Agaricomycetes</taxon>
        <taxon>Agaricomycetidae</taxon>
        <taxon>Jaapiales</taxon>
        <taxon>Jaapiaceae</taxon>
        <taxon>Jaapia</taxon>
    </lineage>
</organism>
<dbReference type="STRING" id="933084.A0A067Q0L4"/>
<dbReference type="HOGENOM" id="CLU_009823_4_1_1"/>
<evidence type="ECO:0000313" key="12">
    <source>
        <dbReference type="Proteomes" id="UP000027265"/>
    </source>
</evidence>
<dbReference type="SUPFAM" id="SSF57850">
    <property type="entry name" value="RING/U-box"/>
    <property type="match status" value="2"/>
</dbReference>
<dbReference type="InParanoid" id="A0A067Q0L4"/>
<dbReference type="GO" id="GO:0061630">
    <property type="term" value="F:ubiquitin protein ligase activity"/>
    <property type="evidence" value="ECO:0007669"/>
    <property type="project" value="UniProtKB-EC"/>
</dbReference>
<dbReference type="Pfam" id="PF22191">
    <property type="entry name" value="IBR_1"/>
    <property type="match status" value="1"/>
</dbReference>
<dbReference type="FunFam" id="1.20.120.1750:FF:000002">
    <property type="entry name" value="RBR-type E3 ubiquitin transferase"/>
    <property type="match status" value="1"/>
</dbReference>
<reference evidence="12" key="1">
    <citation type="journal article" date="2014" name="Proc. Natl. Acad. Sci. U.S.A.">
        <title>Extensive sampling of basidiomycete genomes demonstrates inadequacy of the white-rot/brown-rot paradigm for wood decay fungi.</title>
        <authorList>
            <person name="Riley R."/>
            <person name="Salamov A.A."/>
            <person name="Brown D.W."/>
            <person name="Nagy L.G."/>
            <person name="Floudas D."/>
            <person name="Held B.W."/>
            <person name="Levasseur A."/>
            <person name="Lombard V."/>
            <person name="Morin E."/>
            <person name="Otillar R."/>
            <person name="Lindquist E.A."/>
            <person name="Sun H."/>
            <person name="LaButti K.M."/>
            <person name="Schmutz J."/>
            <person name="Jabbour D."/>
            <person name="Luo H."/>
            <person name="Baker S.E."/>
            <person name="Pisabarro A.G."/>
            <person name="Walton J.D."/>
            <person name="Blanchette R.A."/>
            <person name="Henrissat B."/>
            <person name="Martin F."/>
            <person name="Cullen D."/>
            <person name="Hibbett D.S."/>
            <person name="Grigoriev I.V."/>
        </authorList>
    </citation>
    <scope>NUCLEOTIDE SEQUENCE [LARGE SCALE GENOMIC DNA]</scope>
    <source>
        <strain evidence="12">MUCL 33604</strain>
    </source>
</reference>
<name>A0A067Q0L4_9AGAM</name>
<keyword evidence="8" id="KW-0862">Zinc</keyword>
<evidence type="ECO:0000259" key="10">
    <source>
        <dbReference type="PROSITE" id="PS51873"/>
    </source>
</evidence>
<dbReference type="FunFam" id="3.30.40.10:FF:000019">
    <property type="entry name" value="RBR-type E3 ubiquitin transferase"/>
    <property type="match status" value="1"/>
</dbReference>
<dbReference type="Gene3D" id="3.30.40.10">
    <property type="entry name" value="Zinc/RING finger domain, C3HC4 (zinc finger)"/>
    <property type="match status" value="1"/>
</dbReference>
<evidence type="ECO:0000256" key="8">
    <source>
        <dbReference type="ARBA" id="ARBA00022833"/>
    </source>
</evidence>
<dbReference type="GO" id="GO:0016567">
    <property type="term" value="P:protein ubiquitination"/>
    <property type="evidence" value="ECO:0007669"/>
    <property type="project" value="InterPro"/>
</dbReference>
<keyword evidence="5" id="KW-0677">Repeat</keyword>
<dbReference type="PANTHER" id="PTHR11685">
    <property type="entry name" value="RBR FAMILY RING FINGER AND IBR DOMAIN-CONTAINING"/>
    <property type="match status" value="1"/>
</dbReference>
<dbReference type="EMBL" id="KL197715">
    <property type="protein sequence ID" value="KDQ59690.1"/>
    <property type="molecule type" value="Genomic_DNA"/>
</dbReference>
<feature type="compositionally biased region" description="Acidic residues" evidence="9">
    <location>
        <begin position="10"/>
        <end position="25"/>
    </location>
</feature>
<evidence type="ECO:0000256" key="4">
    <source>
        <dbReference type="ARBA" id="ARBA00022723"/>
    </source>
</evidence>
<dbReference type="Proteomes" id="UP000027265">
    <property type="component" value="Unassembled WGS sequence"/>
</dbReference>
<dbReference type="InterPro" id="IPR048962">
    <property type="entry name" value="ARIH1-like_UBL"/>
</dbReference>
<keyword evidence="3" id="KW-0808">Transferase</keyword>
<dbReference type="OrthoDB" id="10009520at2759"/>
<proteinExistence type="predicted"/>
<dbReference type="InterPro" id="IPR002867">
    <property type="entry name" value="IBR_dom"/>
</dbReference>
<evidence type="ECO:0000313" key="11">
    <source>
        <dbReference type="EMBL" id="KDQ59690.1"/>
    </source>
</evidence>
<dbReference type="InterPro" id="IPR045840">
    <property type="entry name" value="Ariadne"/>
</dbReference>
<keyword evidence="6" id="KW-0863">Zinc-finger</keyword>
<evidence type="ECO:0000256" key="6">
    <source>
        <dbReference type="ARBA" id="ARBA00022771"/>
    </source>
</evidence>
<dbReference type="InterPro" id="IPR031127">
    <property type="entry name" value="E3_UB_ligase_RBR"/>
</dbReference>
<gene>
    <name evidence="11" type="ORF">JAAARDRAFT_68289</name>
</gene>
<keyword evidence="7" id="KW-0833">Ubl conjugation pathway</keyword>
<dbReference type="GO" id="GO:0008270">
    <property type="term" value="F:zinc ion binding"/>
    <property type="evidence" value="ECO:0007669"/>
    <property type="project" value="UniProtKB-KW"/>
</dbReference>
<protein>
    <recommendedName>
        <fullName evidence="2">RBR-type E3 ubiquitin transferase</fullName>
        <ecNumber evidence="2">2.3.2.31</ecNumber>
    </recommendedName>
</protein>
<evidence type="ECO:0000256" key="7">
    <source>
        <dbReference type="ARBA" id="ARBA00022786"/>
    </source>
</evidence>
<dbReference type="InterPro" id="IPR044066">
    <property type="entry name" value="TRIAD_supradom"/>
</dbReference>
<dbReference type="EC" id="2.3.2.31" evidence="2"/>